<dbReference type="GO" id="GO:0030527">
    <property type="term" value="F:structural constituent of chromatin"/>
    <property type="evidence" value="ECO:0007669"/>
    <property type="project" value="InterPro"/>
</dbReference>
<dbReference type="InterPro" id="IPR000119">
    <property type="entry name" value="Hist_DNA-bd"/>
</dbReference>
<dbReference type="PANTHER" id="PTHR33175:SF3">
    <property type="entry name" value="DNA-BINDING PROTEIN HU-BETA"/>
    <property type="match status" value="1"/>
</dbReference>
<organism evidence="5 6">
    <name type="scientific">Porphyromonas endodontalis (strain ATCC 35406 / DSM 24491 / JCM 8526 / CCUG 16442 / BCRC 14492 / NCTC 13058 / HG 370)</name>
    <name type="common">Bacteroides endodontalis</name>
    <dbReference type="NCBI Taxonomy" id="553175"/>
    <lineage>
        <taxon>Bacteria</taxon>
        <taxon>Pseudomonadati</taxon>
        <taxon>Bacteroidota</taxon>
        <taxon>Bacteroidia</taxon>
        <taxon>Bacteroidales</taxon>
        <taxon>Porphyromonadaceae</taxon>
        <taxon>Porphyromonas</taxon>
    </lineage>
</organism>
<comment type="caution">
    <text evidence="5">The sequence shown here is derived from an EMBL/GenBank/DDBJ whole genome shotgun (WGS) entry which is preliminary data.</text>
</comment>
<keyword evidence="2" id="KW-0226">DNA condensation</keyword>
<dbReference type="Pfam" id="PF00216">
    <property type="entry name" value="Bac_DNA_binding"/>
    <property type="match status" value="1"/>
</dbReference>
<dbReference type="Proteomes" id="UP000004295">
    <property type="component" value="Unassembled WGS sequence"/>
</dbReference>
<evidence type="ECO:0000256" key="2">
    <source>
        <dbReference type="ARBA" id="ARBA00023067"/>
    </source>
</evidence>
<dbReference type="eggNOG" id="COG0776">
    <property type="taxonomic scope" value="Bacteria"/>
</dbReference>
<evidence type="ECO:0000313" key="5">
    <source>
        <dbReference type="EMBL" id="EEN82386.1"/>
    </source>
</evidence>
<dbReference type="PRINTS" id="PR01727">
    <property type="entry name" value="DNABINDINGHU"/>
</dbReference>
<dbReference type="SUPFAM" id="SSF47729">
    <property type="entry name" value="IHF-like DNA-binding proteins"/>
    <property type="match status" value="1"/>
</dbReference>
<name>C3JBL0_POREA</name>
<dbReference type="EMBL" id="ACNN01000026">
    <property type="protein sequence ID" value="EEN82386.1"/>
    <property type="molecule type" value="Genomic_DNA"/>
</dbReference>
<protein>
    <submittedName>
        <fullName evidence="5">DNA-binding protein HU</fullName>
    </submittedName>
</protein>
<gene>
    <name evidence="5" type="primary">hup</name>
    <name evidence="5" type="ORF">POREN0001_1744</name>
</gene>
<evidence type="ECO:0000256" key="4">
    <source>
        <dbReference type="RuleBase" id="RU003939"/>
    </source>
</evidence>
<dbReference type="RefSeq" id="WP_004334174.1">
    <property type="nucleotide sequence ID" value="NZ_ACNN01000026.1"/>
</dbReference>
<dbReference type="GO" id="GO:0005829">
    <property type="term" value="C:cytosol"/>
    <property type="evidence" value="ECO:0007669"/>
    <property type="project" value="TreeGrafter"/>
</dbReference>
<evidence type="ECO:0000256" key="1">
    <source>
        <dbReference type="ARBA" id="ARBA00010529"/>
    </source>
</evidence>
<dbReference type="GO" id="GO:0030261">
    <property type="term" value="P:chromosome condensation"/>
    <property type="evidence" value="ECO:0007669"/>
    <property type="project" value="UniProtKB-KW"/>
</dbReference>
<keyword evidence="6" id="KW-1185">Reference proteome</keyword>
<keyword evidence="3 5" id="KW-0238">DNA-binding</keyword>
<dbReference type="SMART" id="SM00411">
    <property type="entry name" value="BHL"/>
    <property type="match status" value="1"/>
</dbReference>
<dbReference type="PANTHER" id="PTHR33175">
    <property type="entry name" value="DNA-BINDING PROTEIN HU"/>
    <property type="match status" value="1"/>
</dbReference>
<reference evidence="5 6" key="1">
    <citation type="submission" date="2009-04" db="EMBL/GenBank/DDBJ databases">
        <authorList>
            <person name="Sebastian Y."/>
            <person name="Madupu R."/>
            <person name="Durkin A.S."/>
            <person name="Torralba M."/>
            <person name="Methe B."/>
            <person name="Sutton G.G."/>
            <person name="Strausberg R.L."/>
            <person name="Nelson K.E."/>
        </authorList>
    </citation>
    <scope>NUCLEOTIDE SEQUENCE [LARGE SCALE GENOMIC DNA]</scope>
    <source>
        <strain evidence="6">ATCC 35406 / BCRC 14492 / JCM 8526 / NCTC 13058 / HG 370</strain>
    </source>
</reference>
<dbReference type="Gene3D" id="4.10.520.10">
    <property type="entry name" value="IHF-like DNA-binding proteins"/>
    <property type="match status" value="1"/>
</dbReference>
<dbReference type="InterPro" id="IPR010992">
    <property type="entry name" value="IHF-like_DNA-bd_dom_sf"/>
</dbReference>
<dbReference type="GO" id="GO:0003677">
    <property type="term" value="F:DNA binding"/>
    <property type="evidence" value="ECO:0007669"/>
    <property type="project" value="UniProtKB-KW"/>
</dbReference>
<dbReference type="CDD" id="cd13836">
    <property type="entry name" value="IHF_B"/>
    <property type="match status" value="1"/>
</dbReference>
<comment type="similarity">
    <text evidence="1 4">Belongs to the bacterial histone-like protein family.</text>
</comment>
<proteinExistence type="inferred from homology"/>
<accession>C3JBL0</accession>
<dbReference type="GeneID" id="93366053"/>
<evidence type="ECO:0000256" key="3">
    <source>
        <dbReference type="ARBA" id="ARBA00023125"/>
    </source>
</evidence>
<sequence length="96" mass="10852">MTKADLVAQIAKRTGLDRDEVLRTVETFMDVVKDEMAQGNNIYLRGFGSFVIRERAQKIARNISKKEAIIIPKHNVPSFKPSKVFSEMLGGTEIKK</sequence>
<dbReference type="AlphaFoldDB" id="C3JBL0"/>
<dbReference type="STRING" id="553175.POREN0001_1744"/>
<evidence type="ECO:0000313" key="6">
    <source>
        <dbReference type="Proteomes" id="UP000004295"/>
    </source>
</evidence>